<dbReference type="EMBL" id="VIIS01000183">
    <property type="protein sequence ID" value="KAF0312239.1"/>
    <property type="molecule type" value="Genomic_DNA"/>
</dbReference>
<keyword evidence="1" id="KW-1015">Disulfide bond</keyword>
<evidence type="ECO:0000313" key="5">
    <source>
        <dbReference type="Proteomes" id="UP000440578"/>
    </source>
</evidence>
<dbReference type="InterPro" id="IPR050373">
    <property type="entry name" value="Fibrinogen_C-term_domain"/>
</dbReference>
<evidence type="ECO:0000259" key="3">
    <source>
        <dbReference type="PROSITE" id="PS51406"/>
    </source>
</evidence>
<dbReference type="PANTHER" id="PTHR19143">
    <property type="entry name" value="FIBRINOGEN/TENASCIN/ANGIOPOEITIN"/>
    <property type="match status" value="1"/>
</dbReference>
<dbReference type="Pfam" id="PF00147">
    <property type="entry name" value="Fibrinogen_C"/>
    <property type="match status" value="1"/>
</dbReference>
<evidence type="ECO:0000313" key="4">
    <source>
        <dbReference type="EMBL" id="KAF0312239.1"/>
    </source>
</evidence>
<name>A0A6A4X3Z1_AMPAM</name>
<dbReference type="AlphaFoldDB" id="A0A6A4X3Z1"/>
<dbReference type="Gene3D" id="3.90.215.10">
    <property type="entry name" value="Gamma Fibrinogen, chain A, domain 1"/>
    <property type="match status" value="1"/>
</dbReference>
<reference evidence="4 5" key="1">
    <citation type="submission" date="2019-07" db="EMBL/GenBank/DDBJ databases">
        <title>Draft genome assembly of a fouling barnacle, Amphibalanus amphitrite (Darwin, 1854): The first reference genome for Thecostraca.</title>
        <authorList>
            <person name="Kim W."/>
        </authorList>
    </citation>
    <scope>NUCLEOTIDE SEQUENCE [LARGE SCALE GENOMIC DNA]</scope>
    <source>
        <strain evidence="4">SNU_AA5</strain>
        <tissue evidence="4">Soma without cirri and trophi</tissue>
    </source>
</reference>
<proteinExistence type="predicted"/>
<feature type="domain" description="Fibrinogen C-terminal" evidence="3">
    <location>
        <begin position="97"/>
        <end position="321"/>
    </location>
</feature>
<dbReference type="SMART" id="SM00186">
    <property type="entry name" value="FBG"/>
    <property type="match status" value="1"/>
</dbReference>
<dbReference type="InterPro" id="IPR036056">
    <property type="entry name" value="Fibrinogen-like_C"/>
</dbReference>
<evidence type="ECO:0000256" key="2">
    <source>
        <dbReference type="SAM" id="Coils"/>
    </source>
</evidence>
<evidence type="ECO:0000256" key="1">
    <source>
        <dbReference type="ARBA" id="ARBA00023157"/>
    </source>
</evidence>
<sequence length="330" mass="37827">MLESSIQESTFQVKTVRGKLEHYIGRVQKQLYANERKLSSRLDELESELEKQVDQQIDRPDNASALNELTSRLDELFSRLDELSSRVDGLGNSSGPAAETALPRDCSDLPAHSPSGVYRLALGLPGIHSQPAVQAFCDLERDGGGWTVIQRRALIKPLLGFNRGWAEYKTGFGQPHGEFWWGLENMFQMTGPTDRQYELRVNLADSKGNRRHAIYGHFRVDNEANGYRLSIGNYTGDAGDSLMYHNDCMFSTPDKDQDMAKRIHCGRKFRTGWWYRACQSANLNGQHRYNRQTKYRRTTWNKWPGVNYYIPEVEMKIRPIKTILSETTAR</sequence>
<dbReference type="OrthoDB" id="6361951at2759"/>
<dbReference type="CDD" id="cd00087">
    <property type="entry name" value="FReD"/>
    <property type="match status" value="1"/>
</dbReference>
<organism evidence="4 5">
    <name type="scientific">Amphibalanus amphitrite</name>
    <name type="common">Striped barnacle</name>
    <name type="synonym">Balanus amphitrite</name>
    <dbReference type="NCBI Taxonomy" id="1232801"/>
    <lineage>
        <taxon>Eukaryota</taxon>
        <taxon>Metazoa</taxon>
        <taxon>Ecdysozoa</taxon>
        <taxon>Arthropoda</taxon>
        <taxon>Crustacea</taxon>
        <taxon>Multicrustacea</taxon>
        <taxon>Cirripedia</taxon>
        <taxon>Thoracica</taxon>
        <taxon>Thoracicalcarea</taxon>
        <taxon>Balanomorpha</taxon>
        <taxon>Balanoidea</taxon>
        <taxon>Balanidae</taxon>
        <taxon>Amphibalaninae</taxon>
        <taxon>Amphibalanus</taxon>
    </lineage>
</organism>
<gene>
    <name evidence="4" type="primary">Angptl7_2</name>
    <name evidence="4" type="ORF">FJT64_016964</name>
</gene>
<accession>A0A6A4X3Z1</accession>
<feature type="coiled-coil region" evidence="2">
    <location>
        <begin position="28"/>
        <end position="86"/>
    </location>
</feature>
<dbReference type="NCBIfam" id="NF040941">
    <property type="entry name" value="GGGWT_bact"/>
    <property type="match status" value="1"/>
</dbReference>
<comment type="caution">
    <text evidence="4">The sequence shown here is derived from an EMBL/GenBank/DDBJ whole genome shotgun (WGS) entry which is preliminary data.</text>
</comment>
<dbReference type="InterPro" id="IPR002181">
    <property type="entry name" value="Fibrinogen_a/b/g_C_dom"/>
</dbReference>
<keyword evidence="2" id="KW-0175">Coiled coil</keyword>
<keyword evidence="5" id="KW-1185">Reference proteome</keyword>
<dbReference type="GO" id="GO:0005615">
    <property type="term" value="C:extracellular space"/>
    <property type="evidence" value="ECO:0007669"/>
    <property type="project" value="TreeGrafter"/>
</dbReference>
<dbReference type="InterPro" id="IPR020837">
    <property type="entry name" value="Fibrinogen_CS"/>
</dbReference>
<dbReference type="Proteomes" id="UP000440578">
    <property type="component" value="Unassembled WGS sequence"/>
</dbReference>
<dbReference type="PROSITE" id="PS51406">
    <property type="entry name" value="FIBRINOGEN_C_2"/>
    <property type="match status" value="1"/>
</dbReference>
<dbReference type="SUPFAM" id="SSF56496">
    <property type="entry name" value="Fibrinogen C-terminal domain-like"/>
    <property type="match status" value="1"/>
</dbReference>
<dbReference type="InterPro" id="IPR014716">
    <property type="entry name" value="Fibrinogen_a/b/g_C_1"/>
</dbReference>
<dbReference type="PROSITE" id="PS00514">
    <property type="entry name" value="FIBRINOGEN_C_1"/>
    <property type="match status" value="1"/>
</dbReference>
<protein>
    <submittedName>
        <fullName evidence="4">Angiopoietin-related protein 7</fullName>
    </submittedName>
</protein>